<evidence type="ECO:0000256" key="2">
    <source>
        <dbReference type="SAM" id="Phobius"/>
    </source>
</evidence>
<evidence type="ECO:0000313" key="3">
    <source>
        <dbReference type="EMBL" id="ETI69109.1"/>
    </source>
</evidence>
<keyword evidence="3" id="KW-0547">Nucleotide-binding</keyword>
<comment type="caution">
    <text evidence="3">The sequence shown here is derived from an EMBL/GenBank/DDBJ whole genome shotgun (WGS) entry which is preliminary data.</text>
</comment>
<keyword evidence="3" id="KW-0347">Helicase</keyword>
<name>A0AB94IPU9_9BACI</name>
<proteinExistence type="predicted"/>
<keyword evidence="2" id="KW-1133">Transmembrane helix</keyword>
<dbReference type="PANTHER" id="PTHR22939">
    <property type="entry name" value="SERINE PROTEASE FAMILY S1C HTRA-RELATED"/>
    <property type="match status" value="1"/>
</dbReference>
<dbReference type="InterPro" id="IPR009003">
    <property type="entry name" value="Peptidase_S1_PA"/>
</dbReference>
<feature type="transmembrane region" description="Helical" evidence="2">
    <location>
        <begin position="44"/>
        <end position="66"/>
    </location>
</feature>
<keyword evidence="1" id="KW-0645">Protease</keyword>
<keyword evidence="1" id="KW-0720">Serine protease</keyword>
<keyword evidence="2" id="KW-0812">Transmembrane</keyword>
<evidence type="ECO:0000313" key="4">
    <source>
        <dbReference type="Proteomes" id="UP000018877"/>
    </source>
</evidence>
<dbReference type="Pfam" id="PF13365">
    <property type="entry name" value="Trypsin_2"/>
    <property type="match status" value="1"/>
</dbReference>
<evidence type="ECO:0000256" key="1">
    <source>
        <dbReference type="ARBA" id="ARBA00022825"/>
    </source>
</evidence>
<keyword evidence="2" id="KW-0472">Membrane</keyword>
<keyword evidence="1" id="KW-0378">Hydrolase</keyword>
<sequence>MEKENKDNNQEQLDEEMDWDAFFAGEEPQEWEKEKAQRKRRKRVIAKIISSLLVFALLISGLGMWFDVFNLPAIRFIEVSNRLSKKPEVREYKKSVVTLEWNGIKGTGFTIASNGLIVTNAHVVENTERVNVHLSTGESFVGQVIANHPEIDLAIVVIEAKNLPVLPLAIEKEWEQQKGEKITFIGNPLAFTQIANEGTIVGKVMLKDLDAPVMMIKAPIYKGNSGSPVINQNGEVIGVIFATIQDPTIETKETLGAAIPSFYIQKILDEIN</sequence>
<dbReference type="EMBL" id="ALAN01000059">
    <property type="protein sequence ID" value="ETI69109.1"/>
    <property type="molecule type" value="Genomic_DNA"/>
</dbReference>
<dbReference type="InterPro" id="IPR001940">
    <property type="entry name" value="Peptidase_S1C"/>
</dbReference>
<dbReference type="SUPFAM" id="SSF50494">
    <property type="entry name" value="Trypsin-like serine proteases"/>
    <property type="match status" value="1"/>
</dbReference>
<dbReference type="Gene3D" id="2.40.10.120">
    <property type="match status" value="1"/>
</dbReference>
<protein>
    <submittedName>
        <fullName evidence="3">Peptidase S7 flavivirus helicase (NS3)</fullName>
    </submittedName>
</protein>
<keyword evidence="3" id="KW-0067">ATP-binding</keyword>
<dbReference type="GO" id="GO:0004386">
    <property type="term" value="F:helicase activity"/>
    <property type="evidence" value="ECO:0007669"/>
    <property type="project" value="UniProtKB-KW"/>
</dbReference>
<dbReference type="RefSeq" id="WP_024028223.1">
    <property type="nucleotide sequence ID" value="NZ_ALAN01000059.1"/>
</dbReference>
<keyword evidence="4" id="KW-1185">Reference proteome</keyword>
<dbReference type="AlphaFoldDB" id="A0AB94IPU9"/>
<dbReference type="Proteomes" id="UP000018877">
    <property type="component" value="Unassembled WGS sequence"/>
</dbReference>
<dbReference type="PRINTS" id="PR00834">
    <property type="entry name" value="PROTEASES2C"/>
</dbReference>
<dbReference type="GO" id="GO:0006508">
    <property type="term" value="P:proteolysis"/>
    <property type="evidence" value="ECO:0007669"/>
    <property type="project" value="InterPro"/>
</dbReference>
<gene>
    <name evidence="3" type="ORF">BAVI_10126</name>
</gene>
<reference evidence="3 4" key="1">
    <citation type="journal article" date="2014" name="Environ. Microbiol.">
        <title>The nitrate-ammonifying and nosZ-carrying bacterium Bacillus vireti is a potent source and sink for nitric and nitrous oxide under high nitrate conditions.</title>
        <authorList>
            <person name="Mania D."/>
            <person name="Heylen K."/>
            <person name="van Spanning R.J."/>
            <person name="Frostegard A."/>
        </authorList>
    </citation>
    <scope>NUCLEOTIDE SEQUENCE [LARGE SCALE GENOMIC DNA]</scope>
    <source>
        <strain evidence="3 4">LMG 21834</strain>
    </source>
</reference>
<accession>A0AB94IPU9</accession>
<dbReference type="PANTHER" id="PTHR22939:SF129">
    <property type="entry name" value="SERINE PROTEASE HTRA2, MITOCHONDRIAL"/>
    <property type="match status" value="1"/>
</dbReference>
<dbReference type="GO" id="GO:0004252">
    <property type="term" value="F:serine-type endopeptidase activity"/>
    <property type="evidence" value="ECO:0007669"/>
    <property type="project" value="InterPro"/>
</dbReference>
<organism evidence="3 4">
    <name type="scientific">Neobacillus vireti LMG 21834</name>
    <dbReference type="NCBI Taxonomy" id="1131730"/>
    <lineage>
        <taxon>Bacteria</taxon>
        <taxon>Bacillati</taxon>
        <taxon>Bacillota</taxon>
        <taxon>Bacilli</taxon>
        <taxon>Bacillales</taxon>
        <taxon>Bacillaceae</taxon>
        <taxon>Neobacillus</taxon>
    </lineage>
</organism>